<name>A0A840LEW8_9BURK</name>
<protein>
    <submittedName>
        <fullName evidence="3">General secretion pathway protein N</fullName>
    </submittedName>
</protein>
<proteinExistence type="predicted"/>
<reference evidence="3 4" key="1">
    <citation type="submission" date="2020-08" db="EMBL/GenBank/DDBJ databases">
        <title>Functional genomics of gut bacteria from endangered species of beetles.</title>
        <authorList>
            <person name="Carlos-Shanley C."/>
        </authorList>
    </citation>
    <scope>NUCLEOTIDE SEQUENCE [LARGE SCALE GENOMIC DNA]</scope>
    <source>
        <strain evidence="3 4">S00239</strain>
    </source>
</reference>
<keyword evidence="4" id="KW-1185">Reference proteome</keyword>
<keyword evidence="2" id="KW-0812">Transmembrane</keyword>
<evidence type="ECO:0000313" key="3">
    <source>
        <dbReference type="EMBL" id="MBB4844738.1"/>
    </source>
</evidence>
<feature type="region of interest" description="Disordered" evidence="1">
    <location>
        <begin position="1"/>
        <end position="37"/>
    </location>
</feature>
<evidence type="ECO:0000256" key="1">
    <source>
        <dbReference type="SAM" id="MobiDB-lite"/>
    </source>
</evidence>
<gene>
    <name evidence="3" type="ORF">HNP55_003282</name>
</gene>
<accession>A0A840LEW8</accession>
<evidence type="ECO:0000313" key="4">
    <source>
        <dbReference type="Proteomes" id="UP000562027"/>
    </source>
</evidence>
<sequence length="312" mass="33569">MSKRFAFPFGRGRRGAQRAFEPSLSGPAGEPSQWQDTRQLEPAWRNRNTASRRWALAGALLGLLLALLLFAPASWLARGLASASNGHLLITDTRGSIWNGSGLLVLTGGEGSRDASVLPGRISWSMAVQGWGLALRARQACCINGELQLRLSPGWGRFEIAVASHADWLARWPSAWLAGLGTPWNTLQLGGSVRMSARDFRLEWVQGRWRQFGQLDLDLLNVSSRVSTLAPLGSYRFSVLGGSAGQGQDGISQLRLSTLDGALILNGQGSFGLGKPRFTLEATAAPGREAALNNLLNIIGRRQGARSVFSIG</sequence>
<dbReference type="EMBL" id="JACHLP010000006">
    <property type="protein sequence ID" value="MBB4844738.1"/>
    <property type="molecule type" value="Genomic_DNA"/>
</dbReference>
<feature type="compositionally biased region" description="Low complexity" evidence="1">
    <location>
        <begin position="1"/>
        <end position="10"/>
    </location>
</feature>
<dbReference type="AlphaFoldDB" id="A0A840LEW8"/>
<dbReference type="RefSeq" id="WP_246448453.1">
    <property type="nucleotide sequence ID" value="NZ_JACHLP010000006.1"/>
</dbReference>
<comment type="caution">
    <text evidence="3">The sequence shown here is derived from an EMBL/GenBank/DDBJ whole genome shotgun (WGS) entry which is preliminary data.</text>
</comment>
<keyword evidence="2" id="KW-0472">Membrane</keyword>
<organism evidence="3 4">
    <name type="scientific">Roseateles oligotrophus</name>
    <dbReference type="NCBI Taxonomy" id="1769250"/>
    <lineage>
        <taxon>Bacteria</taxon>
        <taxon>Pseudomonadati</taxon>
        <taxon>Pseudomonadota</taxon>
        <taxon>Betaproteobacteria</taxon>
        <taxon>Burkholderiales</taxon>
        <taxon>Sphaerotilaceae</taxon>
        <taxon>Roseateles</taxon>
    </lineage>
</organism>
<keyword evidence="2" id="KW-1133">Transmembrane helix</keyword>
<feature type="transmembrane region" description="Helical" evidence="2">
    <location>
        <begin position="54"/>
        <end position="77"/>
    </location>
</feature>
<dbReference type="Proteomes" id="UP000562027">
    <property type="component" value="Unassembled WGS sequence"/>
</dbReference>
<evidence type="ECO:0000256" key="2">
    <source>
        <dbReference type="SAM" id="Phobius"/>
    </source>
</evidence>